<proteinExistence type="predicted"/>
<dbReference type="Proteomes" id="UP000236182">
    <property type="component" value="Unassembled WGS sequence"/>
</dbReference>
<dbReference type="AlphaFoldDB" id="A0A316WF39"/>
<keyword evidence="2" id="KW-1185">Reference proteome</keyword>
<accession>A0A316WF39</accession>
<evidence type="ECO:0000313" key="1">
    <source>
        <dbReference type="EMBL" id="PWN60042.1"/>
    </source>
</evidence>
<reference evidence="1" key="1">
    <citation type="submission" date="2018-04" db="EMBL/GenBank/DDBJ databases">
        <title>Draft Genome Sequences of Chryseobacterium lactis NCTC11390T isolated from milk, Chryseobacterium oncorhynchi 701B-08T from rainbow trout, and Chryseobacterium viscerum 687B-08T from diseased fish.</title>
        <authorList>
            <person name="Jeong J.-J."/>
            <person name="Lee Y.J."/>
            <person name="Pathiraja D."/>
            <person name="Park B."/>
            <person name="Choi I.-G."/>
            <person name="Kim K.D."/>
        </authorList>
    </citation>
    <scope>NUCLEOTIDE SEQUENCE [LARGE SCALE GENOMIC DNA]</scope>
    <source>
        <strain evidence="1">701B-08</strain>
    </source>
</reference>
<sequence>MIKKDNKSKKGNPEFAGAVSSMDWDLTSINSYTEEKKSEPVISKVIDSKESVSKVESANADVSKLNLAPSKGNKSTSNVKPTQDILLKEKNSFTKPKKTLEKILNADGDELFSKNTDFLKLVFRTERSFLEKYITLCNKLFIKLDLDRKKQSYAYIFHLVINMMKIDYEQTYKYLLYPSEDEALFYKNNVTKGSHHVDIDQIVDRDSLTIKINIPDYELLFALMNTKFKNFETKPTRYSINFFFFEVVRFMNDKMI</sequence>
<protein>
    <submittedName>
        <fullName evidence="1">Uncharacterized protein</fullName>
    </submittedName>
</protein>
<organism evidence="1 2">
    <name type="scientific">Chryseobacterium oncorhynchi</name>
    <dbReference type="NCBI Taxonomy" id="741074"/>
    <lineage>
        <taxon>Bacteria</taxon>
        <taxon>Pseudomonadati</taxon>
        <taxon>Bacteroidota</taxon>
        <taxon>Flavobacteriia</taxon>
        <taxon>Flavobacteriales</taxon>
        <taxon>Weeksellaceae</taxon>
        <taxon>Chryseobacterium group</taxon>
        <taxon>Chryseobacterium</taxon>
    </lineage>
</organism>
<gene>
    <name evidence="1" type="ORF">C1638_020970</name>
</gene>
<evidence type="ECO:0000313" key="2">
    <source>
        <dbReference type="Proteomes" id="UP000236182"/>
    </source>
</evidence>
<dbReference type="RefSeq" id="WP_109623887.1">
    <property type="nucleotide sequence ID" value="NZ_PPEI02000009.1"/>
</dbReference>
<name>A0A316WF39_9FLAO</name>
<dbReference type="EMBL" id="PPEI02000009">
    <property type="protein sequence ID" value="PWN60042.1"/>
    <property type="molecule type" value="Genomic_DNA"/>
</dbReference>
<comment type="caution">
    <text evidence="1">The sequence shown here is derived from an EMBL/GenBank/DDBJ whole genome shotgun (WGS) entry which is preliminary data.</text>
</comment>